<feature type="region of interest" description="Disordered" evidence="1">
    <location>
        <begin position="84"/>
        <end position="122"/>
    </location>
</feature>
<gene>
    <name evidence="2" type="ORF">DY000_02029902</name>
</gene>
<evidence type="ECO:0000313" key="2">
    <source>
        <dbReference type="EMBL" id="KAF3575940.1"/>
    </source>
</evidence>
<accession>A0ABQ7DFW8</accession>
<keyword evidence="3" id="KW-1185">Reference proteome</keyword>
<sequence>MESTKARGNLTVAGVTDSNHKTKHQRSIRYFCLATFAIRSVLHQVRVLYSFSTQTSTNTTTGEPRILLGLGSCTFKTSDSHNCRGHNNIDDGQVQRSPMPPTDWSSEPNPPLNPLVHMDSSK</sequence>
<evidence type="ECO:0000256" key="1">
    <source>
        <dbReference type="SAM" id="MobiDB-lite"/>
    </source>
</evidence>
<dbReference type="Proteomes" id="UP000266723">
    <property type="component" value="Unassembled WGS sequence"/>
</dbReference>
<evidence type="ECO:0000313" key="3">
    <source>
        <dbReference type="Proteomes" id="UP000266723"/>
    </source>
</evidence>
<reference evidence="2 3" key="1">
    <citation type="journal article" date="2020" name="BMC Genomics">
        <title>Intraspecific diversification of the crop wild relative Brassica cretica Lam. using demographic model selection.</title>
        <authorList>
            <person name="Kioukis A."/>
            <person name="Michalopoulou V.A."/>
            <person name="Briers L."/>
            <person name="Pirintsos S."/>
            <person name="Studholme D.J."/>
            <person name="Pavlidis P."/>
            <person name="Sarris P.F."/>
        </authorList>
    </citation>
    <scope>NUCLEOTIDE SEQUENCE [LARGE SCALE GENOMIC DNA]</scope>
    <source>
        <strain evidence="3">cv. PFS-1207/04</strain>
    </source>
</reference>
<comment type="caution">
    <text evidence="2">The sequence shown here is derived from an EMBL/GenBank/DDBJ whole genome shotgun (WGS) entry which is preliminary data.</text>
</comment>
<proteinExistence type="predicted"/>
<name>A0ABQ7DFW8_BRACR</name>
<organism evidence="2 3">
    <name type="scientific">Brassica cretica</name>
    <name type="common">Mustard</name>
    <dbReference type="NCBI Taxonomy" id="69181"/>
    <lineage>
        <taxon>Eukaryota</taxon>
        <taxon>Viridiplantae</taxon>
        <taxon>Streptophyta</taxon>
        <taxon>Embryophyta</taxon>
        <taxon>Tracheophyta</taxon>
        <taxon>Spermatophyta</taxon>
        <taxon>Magnoliopsida</taxon>
        <taxon>eudicotyledons</taxon>
        <taxon>Gunneridae</taxon>
        <taxon>Pentapetalae</taxon>
        <taxon>rosids</taxon>
        <taxon>malvids</taxon>
        <taxon>Brassicales</taxon>
        <taxon>Brassicaceae</taxon>
        <taxon>Brassiceae</taxon>
        <taxon>Brassica</taxon>
    </lineage>
</organism>
<protein>
    <submittedName>
        <fullName evidence="2">Uncharacterized protein</fullName>
    </submittedName>
</protein>
<dbReference type="EMBL" id="QGKV02000649">
    <property type="protein sequence ID" value="KAF3575940.1"/>
    <property type="molecule type" value="Genomic_DNA"/>
</dbReference>